<dbReference type="InterPro" id="IPR002823">
    <property type="entry name" value="DUF112_TM"/>
</dbReference>
<reference evidence="4 5" key="1">
    <citation type="submission" date="2018-07" db="EMBL/GenBank/DDBJ databases">
        <title>Thalassococcus profundi sp. nov., a marine bacterium isolated from deep seawater of Okinawa Trough.</title>
        <authorList>
            <person name="Yu M."/>
        </authorList>
    </citation>
    <scope>NUCLEOTIDE SEQUENCE [LARGE SCALE GENOMIC DNA]</scope>
    <source>
        <strain evidence="4 5">WRAS1</strain>
    </source>
</reference>
<feature type="transmembrane region" description="Helical" evidence="2">
    <location>
        <begin position="20"/>
        <end position="40"/>
    </location>
</feature>
<feature type="transmembrane region" description="Helical" evidence="2">
    <location>
        <begin position="318"/>
        <end position="337"/>
    </location>
</feature>
<feature type="transmembrane region" description="Helical" evidence="2">
    <location>
        <begin position="357"/>
        <end position="381"/>
    </location>
</feature>
<evidence type="ECO:0000313" key="4">
    <source>
        <dbReference type="EMBL" id="RDD65031.1"/>
    </source>
</evidence>
<comment type="caution">
    <text evidence="4">The sequence shown here is derived from an EMBL/GenBank/DDBJ whole genome shotgun (WGS) entry which is preliminary data.</text>
</comment>
<sequence>MIDLGALGDAFSLLFSSFQPWMVVVPGLIIGLLFGSVPGLQTSMAMAVFLPATLGMDFLSALLFLTAIFTGGMFGGGVSAILMNIPGTSSAVATTFDGFPMARSGRPSEALGIALGASTVGTAFGYMTLLLLIEPLTSVVLKLGPTEMFVVILWGLTLIAALRGKFMARSILAGTMGLLIGTIGMSPNAVIRGTMGSPFLLDGVPVIPAMIGMFAASELFSIAGGGYLVDSKDKNSISLKRILSGIGEALRMPVTLLRGSVYGVLIGAIPGVGSSVANLVSYGDAHRRAGSPDSFGKGDPRGIAASESANSSSEGGGMVALFALGIPGGAGTAVLLAAFSMHNITGGPRFLSEQTDIVYAVILANIVQALLLLFVGIFLMHLMSSVVKVPLRILIPSVLVLATFGAFGLTGTMAGPITLLVFALFGWLLRKYEYSVAAAVIGLLLGNMAEGELLRSFQISGGNFDYVWSRPITLGLFVLLILSLFLPWVMARLQKRVRRRIEHSSHE</sequence>
<dbReference type="Proteomes" id="UP000253977">
    <property type="component" value="Unassembled WGS sequence"/>
</dbReference>
<keyword evidence="2" id="KW-0812">Transmembrane</keyword>
<feature type="domain" description="DUF112" evidence="3">
    <location>
        <begin position="22"/>
        <end position="440"/>
    </location>
</feature>
<name>A0A369TI51_9RHOB</name>
<evidence type="ECO:0000313" key="5">
    <source>
        <dbReference type="Proteomes" id="UP000253977"/>
    </source>
</evidence>
<feature type="compositionally biased region" description="Low complexity" evidence="1">
    <location>
        <begin position="304"/>
        <end position="313"/>
    </location>
</feature>
<feature type="transmembrane region" description="Helical" evidence="2">
    <location>
        <begin position="206"/>
        <end position="229"/>
    </location>
</feature>
<gene>
    <name evidence="4" type="ORF">DU478_17680</name>
</gene>
<dbReference type="OrthoDB" id="9791872at2"/>
<accession>A0A369TI51</accession>
<dbReference type="RefSeq" id="WP_114512291.1">
    <property type="nucleotide sequence ID" value="NZ_QPMK01000016.1"/>
</dbReference>
<evidence type="ECO:0000256" key="2">
    <source>
        <dbReference type="SAM" id="Phobius"/>
    </source>
</evidence>
<evidence type="ECO:0000259" key="3">
    <source>
        <dbReference type="Pfam" id="PF01970"/>
    </source>
</evidence>
<keyword evidence="5" id="KW-1185">Reference proteome</keyword>
<dbReference type="AlphaFoldDB" id="A0A369TI51"/>
<feature type="transmembrane region" description="Helical" evidence="2">
    <location>
        <begin position="166"/>
        <end position="186"/>
    </location>
</feature>
<dbReference type="PANTHER" id="PTHR35342:SF5">
    <property type="entry name" value="TRICARBOXYLIC TRANSPORT PROTEIN"/>
    <property type="match status" value="1"/>
</dbReference>
<evidence type="ECO:0000256" key="1">
    <source>
        <dbReference type="SAM" id="MobiDB-lite"/>
    </source>
</evidence>
<feature type="transmembrane region" description="Helical" evidence="2">
    <location>
        <begin position="432"/>
        <end position="449"/>
    </location>
</feature>
<organism evidence="4 5">
    <name type="scientific">Thalassococcus profundi</name>
    <dbReference type="NCBI Taxonomy" id="2282382"/>
    <lineage>
        <taxon>Bacteria</taxon>
        <taxon>Pseudomonadati</taxon>
        <taxon>Pseudomonadota</taxon>
        <taxon>Alphaproteobacteria</taxon>
        <taxon>Rhodobacterales</taxon>
        <taxon>Roseobacteraceae</taxon>
        <taxon>Thalassococcus</taxon>
    </lineage>
</organism>
<dbReference type="Pfam" id="PF01970">
    <property type="entry name" value="TctA"/>
    <property type="match status" value="1"/>
</dbReference>
<feature type="transmembrane region" description="Helical" evidence="2">
    <location>
        <begin position="250"/>
        <end position="272"/>
    </location>
</feature>
<dbReference type="PANTHER" id="PTHR35342">
    <property type="entry name" value="TRICARBOXYLIC TRANSPORT PROTEIN"/>
    <property type="match status" value="1"/>
</dbReference>
<feature type="transmembrane region" description="Helical" evidence="2">
    <location>
        <begin position="393"/>
        <end position="425"/>
    </location>
</feature>
<feature type="transmembrane region" description="Helical" evidence="2">
    <location>
        <begin position="469"/>
        <end position="491"/>
    </location>
</feature>
<dbReference type="EMBL" id="QPMK01000016">
    <property type="protein sequence ID" value="RDD65031.1"/>
    <property type="molecule type" value="Genomic_DNA"/>
</dbReference>
<keyword evidence="2" id="KW-1133">Transmembrane helix</keyword>
<feature type="transmembrane region" description="Helical" evidence="2">
    <location>
        <begin position="139"/>
        <end position="159"/>
    </location>
</feature>
<feature type="region of interest" description="Disordered" evidence="1">
    <location>
        <begin position="289"/>
        <end position="314"/>
    </location>
</feature>
<protein>
    <recommendedName>
        <fullName evidence="3">DUF112 domain-containing protein</fullName>
    </recommendedName>
</protein>
<keyword evidence="2" id="KW-0472">Membrane</keyword>
<proteinExistence type="predicted"/>
<feature type="transmembrane region" description="Helical" evidence="2">
    <location>
        <begin position="111"/>
        <end position="133"/>
    </location>
</feature>